<feature type="domain" description="ABC transporter" evidence="5">
    <location>
        <begin position="14"/>
        <end position="244"/>
    </location>
</feature>
<dbReference type="GO" id="GO:0005524">
    <property type="term" value="F:ATP binding"/>
    <property type="evidence" value="ECO:0007669"/>
    <property type="project" value="UniProtKB-KW"/>
</dbReference>
<dbReference type="SUPFAM" id="SSF52540">
    <property type="entry name" value="P-loop containing nucleoside triphosphate hydrolases"/>
    <property type="match status" value="1"/>
</dbReference>
<dbReference type="PANTHER" id="PTHR42781">
    <property type="entry name" value="SPERMIDINE/PUTRESCINE IMPORT ATP-BINDING PROTEIN POTA"/>
    <property type="match status" value="1"/>
</dbReference>
<dbReference type="GO" id="GO:0043190">
    <property type="term" value="C:ATP-binding cassette (ABC) transporter complex"/>
    <property type="evidence" value="ECO:0007669"/>
    <property type="project" value="InterPro"/>
</dbReference>
<sequence>MNHFTTQATELAALEFDGVTKRYGKALAVNDVSFTIAPRTMVTLLGPSGCGKTSTLRLIAGLERVSAGRILLAGEDVTLTSAAERDVSMVFQSYALFPHMTVLDNVCYGLTVSGETKPRAVERAQESLRLVGLADFAARFPNELSGGQQQRVAVARSLVLQPKVLLLDEPLSNLDTKLRRRVRDEIRDIQVKLGLTAVYVTHDQEEALAISDQIIVMNRQVIAQKGTPHELFESPADKFVADFICNANIVDGVIESVADGKAVCVMGKLRLRLPCRSQRSGEASFAVRPEAILLSPAQPDSAMVVRVARATYLGREMQYTLETPVGELFAVSHDLSQVFTQGTSVAMTVHEHGAAIIGGQA</sequence>
<protein>
    <submittedName>
        <fullName evidence="6">ABC transporter ATP-binding protein</fullName>
    </submittedName>
</protein>
<dbReference type="Proteomes" id="UP000279594">
    <property type="component" value="Chromosome"/>
</dbReference>
<dbReference type="GO" id="GO:0015697">
    <property type="term" value="P:quaternary ammonium group transport"/>
    <property type="evidence" value="ECO:0007669"/>
    <property type="project" value="UniProtKB-ARBA"/>
</dbReference>
<dbReference type="GO" id="GO:0022857">
    <property type="term" value="F:transmembrane transporter activity"/>
    <property type="evidence" value="ECO:0007669"/>
    <property type="project" value="InterPro"/>
</dbReference>
<evidence type="ECO:0000256" key="2">
    <source>
        <dbReference type="ARBA" id="ARBA00022475"/>
    </source>
</evidence>
<keyword evidence="2" id="KW-0472">Membrane</keyword>
<dbReference type="InterPro" id="IPR050093">
    <property type="entry name" value="ABC_SmlMolc_Importer"/>
</dbReference>
<dbReference type="InterPro" id="IPR003593">
    <property type="entry name" value="AAA+_ATPase"/>
</dbReference>
<accession>A0A3G2EGW4</accession>
<name>A0A3G2EGW4_9BURK</name>
<keyword evidence="7" id="KW-1185">Reference proteome</keyword>
<keyword evidence="4 6" id="KW-0067">ATP-binding</keyword>
<dbReference type="SUPFAM" id="SSF50331">
    <property type="entry name" value="MOP-like"/>
    <property type="match status" value="1"/>
</dbReference>
<evidence type="ECO:0000256" key="1">
    <source>
        <dbReference type="ARBA" id="ARBA00022448"/>
    </source>
</evidence>
<evidence type="ECO:0000313" key="7">
    <source>
        <dbReference type="Proteomes" id="UP000279594"/>
    </source>
</evidence>
<dbReference type="FunFam" id="3.40.50.300:FF:000425">
    <property type="entry name" value="Probable ABC transporter, ATP-binding subunit"/>
    <property type="match status" value="1"/>
</dbReference>
<dbReference type="GO" id="GO:0016887">
    <property type="term" value="F:ATP hydrolysis activity"/>
    <property type="evidence" value="ECO:0007669"/>
    <property type="project" value="InterPro"/>
</dbReference>
<dbReference type="SMART" id="SM00382">
    <property type="entry name" value="AAA"/>
    <property type="match status" value="1"/>
</dbReference>
<dbReference type="AlphaFoldDB" id="A0A3G2EGW4"/>
<proteinExistence type="predicted"/>
<evidence type="ECO:0000259" key="5">
    <source>
        <dbReference type="PROSITE" id="PS50893"/>
    </source>
</evidence>
<dbReference type="PANTHER" id="PTHR42781:SF4">
    <property type="entry name" value="SPERMIDINE_PUTRESCINE IMPORT ATP-BINDING PROTEIN POTA"/>
    <property type="match status" value="1"/>
</dbReference>
<dbReference type="RefSeq" id="WP_121670419.1">
    <property type="nucleotide sequence ID" value="NZ_CP033019.1"/>
</dbReference>
<dbReference type="EMBL" id="CP033019">
    <property type="protein sequence ID" value="AYM78245.1"/>
    <property type="molecule type" value="Genomic_DNA"/>
</dbReference>
<dbReference type="InterPro" id="IPR013611">
    <property type="entry name" value="Transp-assoc_OB_typ2"/>
</dbReference>
<dbReference type="InterPro" id="IPR027417">
    <property type="entry name" value="P-loop_NTPase"/>
</dbReference>
<dbReference type="Pfam" id="PF08402">
    <property type="entry name" value="TOBE_2"/>
    <property type="match status" value="1"/>
</dbReference>
<organism evidence="6 7">
    <name type="scientific">Janthinobacterium agaricidamnosum</name>
    <dbReference type="NCBI Taxonomy" id="55508"/>
    <lineage>
        <taxon>Bacteria</taxon>
        <taxon>Pseudomonadati</taxon>
        <taxon>Pseudomonadota</taxon>
        <taxon>Betaproteobacteria</taxon>
        <taxon>Burkholderiales</taxon>
        <taxon>Oxalobacteraceae</taxon>
        <taxon>Janthinobacterium</taxon>
    </lineage>
</organism>
<dbReference type="Gene3D" id="3.40.50.300">
    <property type="entry name" value="P-loop containing nucleotide triphosphate hydrolases"/>
    <property type="match status" value="1"/>
</dbReference>
<evidence type="ECO:0000256" key="3">
    <source>
        <dbReference type="ARBA" id="ARBA00022741"/>
    </source>
</evidence>
<dbReference type="Gene3D" id="2.40.50.100">
    <property type="match status" value="1"/>
</dbReference>
<keyword evidence="1" id="KW-0813">Transport</keyword>
<dbReference type="PROSITE" id="PS50893">
    <property type="entry name" value="ABC_TRANSPORTER_2"/>
    <property type="match status" value="1"/>
</dbReference>
<evidence type="ECO:0000256" key="4">
    <source>
        <dbReference type="ARBA" id="ARBA00022840"/>
    </source>
</evidence>
<dbReference type="Pfam" id="PF00005">
    <property type="entry name" value="ABC_tran"/>
    <property type="match status" value="1"/>
</dbReference>
<dbReference type="InterPro" id="IPR017871">
    <property type="entry name" value="ABC_transporter-like_CS"/>
</dbReference>
<keyword evidence="3" id="KW-0547">Nucleotide-binding</keyword>
<keyword evidence="2" id="KW-1003">Cell membrane</keyword>
<dbReference type="InterPro" id="IPR003439">
    <property type="entry name" value="ABC_transporter-like_ATP-bd"/>
</dbReference>
<evidence type="ECO:0000313" key="6">
    <source>
        <dbReference type="EMBL" id="AYM78245.1"/>
    </source>
</evidence>
<reference evidence="6 7" key="1">
    <citation type="submission" date="2018-10" db="EMBL/GenBank/DDBJ databases">
        <title>Effects of UV and annual dynamics of microbial communities in freshwater RAS systems.</title>
        <authorList>
            <person name="Bekkelund A.K."/>
            <person name="Hansen B.R."/>
            <person name="Stokken H."/>
            <person name="Eriksen B.F."/>
            <person name="Kashulin N.A."/>
        </authorList>
    </citation>
    <scope>NUCLEOTIDE SEQUENCE [LARGE SCALE GENOMIC DNA]</scope>
    <source>
        <strain evidence="6 7">BHSEK</strain>
    </source>
</reference>
<gene>
    <name evidence="6" type="ORF">D9M09_22450</name>
</gene>
<dbReference type="PROSITE" id="PS00211">
    <property type="entry name" value="ABC_TRANSPORTER_1"/>
    <property type="match status" value="1"/>
</dbReference>
<dbReference type="InterPro" id="IPR008995">
    <property type="entry name" value="Mo/tungstate-bd_C_term_dom"/>
</dbReference>